<evidence type="ECO:0000313" key="3">
    <source>
        <dbReference type="Ensembl" id="ENSPCLP00000009581.1"/>
    </source>
</evidence>
<dbReference type="SUPFAM" id="SSF52058">
    <property type="entry name" value="L domain-like"/>
    <property type="match status" value="1"/>
</dbReference>
<dbReference type="PROSITE" id="PS51450">
    <property type="entry name" value="LRR"/>
    <property type="match status" value="1"/>
</dbReference>
<accession>A0A669Q6B1</accession>
<dbReference type="InterPro" id="IPR050541">
    <property type="entry name" value="LRR_TM_domain-containing"/>
</dbReference>
<dbReference type="Proteomes" id="UP000472261">
    <property type="component" value="Unplaced"/>
</dbReference>
<evidence type="ECO:0000256" key="1">
    <source>
        <dbReference type="ARBA" id="ARBA00022614"/>
    </source>
</evidence>
<dbReference type="SMART" id="SM00369">
    <property type="entry name" value="LRR_TYP"/>
    <property type="match status" value="6"/>
</dbReference>
<dbReference type="InterPro" id="IPR032675">
    <property type="entry name" value="LRR_dom_sf"/>
</dbReference>
<dbReference type="PANTHER" id="PTHR24369:SF214">
    <property type="entry name" value="GLYCOPROTEIN V PLATELET"/>
    <property type="match status" value="1"/>
</dbReference>
<keyword evidence="4" id="KW-1185">Reference proteome</keyword>
<dbReference type="Ensembl" id="ENSPCLT00000012890.1">
    <property type="protein sequence ID" value="ENSPCLP00000009581.1"/>
    <property type="gene ID" value="ENSPCLG00000007900.1"/>
</dbReference>
<name>A0A669Q6B1_PHACC</name>
<dbReference type="GO" id="GO:0005886">
    <property type="term" value="C:plasma membrane"/>
    <property type="evidence" value="ECO:0007669"/>
    <property type="project" value="TreeGrafter"/>
</dbReference>
<evidence type="ECO:0000313" key="4">
    <source>
        <dbReference type="Proteomes" id="UP000472261"/>
    </source>
</evidence>
<dbReference type="AlphaFoldDB" id="A0A669Q6B1"/>
<evidence type="ECO:0008006" key="5">
    <source>
        <dbReference type="Google" id="ProtNLM"/>
    </source>
</evidence>
<dbReference type="InterPro" id="IPR001611">
    <property type="entry name" value="Leu-rich_rpt"/>
</dbReference>
<evidence type="ECO:0000256" key="2">
    <source>
        <dbReference type="ARBA" id="ARBA00022737"/>
    </source>
</evidence>
<organism evidence="3 4">
    <name type="scientific">Phasianus colchicus</name>
    <name type="common">Common pheasant</name>
    <dbReference type="NCBI Taxonomy" id="9054"/>
    <lineage>
        <taxon>Eukaryota</taxon>
        <taxon>Metazoa</taxon>
        <taxon>Chordata</taxon>
        <taxon>Craniata</taxon>
        <taxon>Vertebrata</taxon>
        <taxon>Euteleostomi</taxon>
        <taxon>Archelosauria</taxon>
        <taxon>Archosauria</taxon>
        <taxon>Dinosauria</taxon>
        <taxon>Saurischia</taxon>
        <taxon>Theropoda</taxon>
        <taxon>Coelurosauria</taxon>
        <taxon>Aves</taxon>
        <taxon>Neognathae</taxon>
        <taxon>Galloanserae</taxon>
        <taxon>Galliformes</taxon>
        <taxon>Phasianidae</taxon>
        <taxon>Phasianinae</taxon>
        <taxon>Phasianus</taxon>
    </lineage>
</organism>
<dbReference type="PANTHER" id="PTHR24369">
    <property type="entry name" value="ANTIGEN BSP, PUTATIVE-RELATED"/>
    <property type="match status" value="1"/>
</dbReference>
<sequence>PSAEKCLRELLELFLHSNDIQSIAPDVFHHLHKLRSLTLSRNKLEILPPGLFLHLRDLSKLTLYGNPLKSLPEVLFGEMRNLGSLWLYHTKLSTIPDFVFSNLTNLDGLKELRGLSLLQNLQNVSLFSSRLQVLPRSLFRNLKHLQKVYLNSTKLQSLPEDLFTTLPELQEVYLDDNPWKCDCQILGFREWLQKSTESLHVAMALGVQNTDGKLKENPHPPPHTALPFSQCAAAFLHWTAALPCSTTALDAAPPCDWLVRQSSPWARKKCKQHGEVYTGAQL</sequence>
<reference evidence="3" key="2">
    <citation type="submission" date="2025-09" db="UniProtKB">
        <authorList>
            <consortium name="Ensembl"/>
        </authorList>
    </citation>
    <scope>IDENTIFICATION</scope>
</reference>
<proteinExistence type="predicted"/>
<dbReference type="InterPro" id="IPR003591">
    <property type="entry name" value="Leu-rich_rpt_typical-subtyp"/>
</dbReference>
<dbReference type="Pfam" id="PF13855">
    <property type="entry name" value="LRR_8"/>
    <property type="match status" value="2"/>
</dbReference>
<keyword evidence="1" id="KW-0433">Leucine-rich repeat</keyword>
<keyword evidence="2" id="KW-0677">Repeat</keyword>
<protein>
    <recommendedName>
        <fullName evidence="5">LRRCT domain-containing protein</fullName>
    </recommendedName>
</protein>
<reference evidence="3" key="1">
    <citation type="submission" date="2025-08" db="UniProtKB">
        <authorList>
            <consortium name="Ensembl"/>
        </authorList>
    </citation>
    <scope>IDENTIFICATION</scope>
</reference>
<dbReference type="Gene3D" id="3.80.10.10">
    <property type="entry name" value="Ribonuclease Inhibitor"/>
    <property type="match status" value="2"/>
</dbReference>